<dbReference type="Proteomes" id="UP001206595">
    <property type="component" value="Unassembled WGS sequence"/>
</dbReference>
<proteinExistence type="predicted"/>
<evidence type="ECO:0000313" key="2">
    <source>
        <dbReference type="EMBL" id="KAI8576898.1"/>
    </source>
</evidence>
<feature type="compositionally biased region" description="Polar residues" evidence="1">
    <location>
        <begin position="1"/>
        <end position="13"/>
    </location>
</feature>
<dbReference type="Gene3D" id="3.40.50.150">
    <property type="entry name" value="Vaccinia Virus protein VP39"/>
    <property type="match status" value="1"/>
</dbReference>
<comment type="caution">
    <text evidence="2">The sequence shown here is derived from an EMBL/GenBank/DDBJ whole genome shotgun (WGS) entry which is preliminary data.</text>
</comment>
<dbReference type="RefSeq" id="XP_051441902.1">
    <property type="nucleotide sequence ID" value="XM_051591264.1"/>
</dbReference>
<protein>
    <submittedName>
        <fullName evidence="2">Uncharacterized protein</fullName>
    </submittedName>
</protein>
<dbReference type="InterPro" id="IPR029063">
    <property type="entry name" value="SAM-dependent_MTases_sf"/>
</dbReference>
<reference evidence="2" key="2">
    <citation type="journal article" date="2022" name="Proc. Natl. Acad. Sci. U.S.A.">
        <title>Diploid-dominant life cycles characterize the early evolution of Fungi.</title>
        <authorList>
            <person name="Amses K.R."/>
            <person name="Simmons D.R."/>
            <person name="Longcore J.E."/>
            <person name="Mondo S.J."/>
            <person name="Seto K."/>
            <person name="Jeronimo G.H."/>
            <person name="Bonds A.E."/>
            <person name="Quandt C.A."/>
            <person name="Davis W.J."/>
            <person name="Chang Y."/>
            <person name="Federici B.A."/>
            <person name="Kuo A."/>
            <person name="LaButti K."/>
            <person name="Pangilinan J."/>
            <person name="Andreopoulos W."/>
            <person name="Tritt A."/>
            <person name="Riley R."/>
            <person name="Hundley H."/>
            <person name="Johnson J."/>
            <person name="Lipzen A."/>
            <person name="Barry K."/>
            <person name="Lang B.F."/>
            <person name="Cuomo C.A."/>
            <person name="Buchler N.E."/>
            <person name="Grigoriev I.V."/>
            <person name="Spatafora J.W."/>
            <person name="Stajich J.E."/>
            <person name="James T.Y."/>
        </authorList>
    </citation>
    <scope>NUCLEOTIDE SEQUENCE</scope>
    <source>
        <strain evidence="2">AG</strain>
    </source>
</reference>
<feature type="compositionally biased region" description="Basic and acidic residues" evidence="1">
    <location>
        <begin position="14"/>
        <end position="30"/>
    </location>
</feature>
<evidence type="ECO:0000256" key="1">
    <source>
        <dbReference type="SAM" id="MobiDB-lite"/>
    </source>
</evidence>
<dbReference type="InterPro" id="IPR021463">
    <property type="entry name" value="Methyltransf_34"/>
</dbReference>
<reference evidence="2" key="1">
    <citation type="submission" date="2021-06" db="EMBL/GenBank/DDBJ databases">
        <authorList>
            <consortium name="DOE Joint Genome Institute"/>
            <person name="Mondo S.J."/>
            <person name="Amses K.R."/>
            <person name="Simmons D.R."/>
            <person name="Longcore J.E."/>
            <person name="Seto K."/>
            <person name="Alves G.H."/>
            <person name="Bonds A.E."/>
            <person name="Quandt C.A."/>
            <person name="Davis W.J."/>
            <person name="Chang Y."/>
            <person name="Letcher P.M."/>
            <person name="Powell M.J."/>
            <person name="Kuo A."/>
            <person name="Labutti K."/>
            <person name="Pangilinan J."/>
            <person name="Andreopoulos W."/>
            <person name="Tritt A."/>
            <person name="Riley R."/>
            <person name="Hundley H."/>
            <person name="Johnson J."/>
            <person name="Lipzen A."/>
            <person name="Barry K."/>
            <person name="Berbee M.L."/>
            <person name="Buchler N.E."/>
            <person name="Grigoriev I.V."/>
            <person name="Spatafora J.W."/>
            <person name="Stajich J.E."/>
            <person name="James T.Y."/>
        </authorList>
    </citation>
    <scope>NUCLEOTIDE SEQUENCE</scope>
    <source>
        <strain evidence="2">AG</strain>
    </source>
</reference>
<organism evidence="2 3">
    <name type="scientific">Umbelopsis ramanniana AG</name>
    <dbReference type="NCBI Taxonomy" id="1314678"/>
    <lineage>
        <taxon>Eukaryota</taxon>
        <taxon>Fungi</taxon>
        <taxon>Fungi incertae sedis</taxon>
        <taxon>Mucoromycota</taxon>
        <taxon>Mucoromycotina</taxon>
        <taxon>Umbelopsidomycetes</taxon>
        <taxon>Umbelopsidales</taxon>
        <taxon>Umbelopsidaceae</taxon>
        <taxon>Umbelopsis</taxon>
    </lineage>
</organism>
<accession>A0AAD5E3K7</accession>
<name>A0AAD5E3K7_UMBRA</name>
<sequence length="324" mass="37561">MQKDTLSQEFSKLSTKEDSKSDERSDEVDKKKIKPKTGSTDKTVILERLRRLTKDPEQNVLFVIEEGCRETFARNDFNMALQSIKQAFYIRDYVSIFTTPSNLPVYTAAYIPGRALCYYEIFRSHTQLLRLLAKSSRIYLPGSGSGSELIGMSAAMLHVPPARQHVQLYMQDIGDWSEVLDRLEESVRRQWKLDSKQLHCSYEQGDVLEPSPRRDQLIQEADLITFMFVMNELFVNKAKSMALIQSLVSNMKKGAYLLVVDSAGSFSHLKIGDQTYMIYTLLDAIKSLEKVISEDSKWYRYPGHLQYPLDIQNMRYFLRLYRKL</sequence>
<gene>
    <name evidence="2" type="ORF">K450DRAFT_254826</name>
</gene>
<dbReference type="AlphaFoldDB" id="A0AAD5E3K7"/>
<evidence type="ECO:0000313" key="3">
    <source>
        <dbReference type="Proteomes" id="UP001206595"/>
    </source>
</evidence>
<keyword evidence="3" id="KW-1185">Reference proteome</keyword>
<dbReference type="GeneID" id="75916607"/>
<dbReference type="Pfam" id="PF11312">
    <property type="entry name" value="Methyltransf_34"/>
    <property type="match status" value="1"/>
</dbReference>
<feature type="region of interest" description="Disordered" evidence="1">
    <location>
        <begin position="1"/>
        <end position="37"/>
    </location>
</feature>
<dbReference type="EMBL" id="MU620948">
    <property type="protein sequence ID" value="KAI8576898.1"/>
    <property type="molecule type" value="Genomic_DNA"/>
</dbReference>